<dbReference type="Proteomes" id="UP001239445">
    <property type="component" value="Unassembled WGS sequence"/>
</dbReference>
<dbReference type="InterPro" id="IPR017938">
    <property type="entry name" value="Riboflavin_synthase-like_b-brl"/>
</dbReference>
<dbReference type="EC" id="1.6.2.2" evidence="16"/>
<name>A0AAJ0FDC6_9PEZI</name>
<keyword evidence="7 15" id="KW-0274">FAD</keyword>
<comment type="caution">
    <text evidence="18">The sequence shown here is derived from an EMBL/GenBank/DDBJ whole genome shotgun (WGS) entry which is preliminary data.</text>
</comment>
<comment type="similarity">
    <text evidence="3 16">Belongs to the flavoprotein pyridine nucleotide cytochrome reductase family.</text>
</comment>
<reference evidence="18" key="1">
    <citation type="submission" date="2023-06" db="EMBL/GenBank/DDBJ databases">
        <title>Genome-scale phylogeny and comparative genomics of the fungal order Sordariales.</title>
        <authorList>
            <consortium name="Lawrence Berkeley National Laboratory"/>
            <person name="Hensen N."/>
            <person name="Bonometti L."/>
            <person name="Westerberg I."/>
            <person name="Brannstrom I.O."/>
            <person name="Guillou S."/>
            <person name="Cros-Aarteil S."/>
            <person name="Calhoun S."/>
            <person name="Haridas S."/>
            <person name="Kuo A."/>
            <person name="Mondo S."/>
            <person name="Pangilinan J."/>
            <person name="Riley R."/>
            <person name="Labutti K."/>
            <person name="Andreopoulos B."/>
            <person name="Lipzen A."/>
            <person name="Chen C."/>
            <person name="Yanf M."/>
            <person name="Daum C."/>
            <person name="Ng V."/>
            <person name="Clum A."/>
            <person name="Steindorff A."/>
            <person name="Ohm R."/>
            <person name="Martin F."/>
            <person name="Silar P."/>
            <person name="Natvig D."/>
            <person name="Lalanne C."/>
            <person name="Gautier V."/>
            <person name="Ament-Velasquez S.L."/>
            <person name="Kruys A."/>
            <person name="Hutchinson M.I."/>
            <person name="Powell A.J."/>
            <person name="Barry K."/>
            <person name="Miller A.N."/>
            <person name="Grigoriev I.V."/>
            <person name="Debuchy R."/>
            <person name="Gladieux P."/>
            <person name="Thoren M.H."/>
            <person name="Johannesson H."/>
        </authorList>
    </citation>
    <scope>NUCLEOTIDE SEQUENCE</scope>
    <source>
        <strain evidence="18">PSN4</strain>
    </source>
</reference>
<evidence type="ECO:0000256" key="12">
    <source>
        <dbReference type="ARBA" id="ARBA00023136"/>
    </source>
</evidence>
<evidence type="ECO:0000256" key="1">
    <source>
        <dbReference type="ARBA" id="ARBA00001974"/>
    </source>
</evidence>
<keyword evidence="4 15" id="KW-0285">Flavoprotein</keyword>
<evidence type="ECO:0000256" key="8">
    <source>
        <dbReference type="ARBA" id="ARBA00022989"/>
    </source>
</evidence>
<keyword evidence="8" id="KW-1133">Transmembrane helix</keyword>
<evidence type="ECO:0000256" key="4">
    <source>
        <dbReference type="ARBA" id="ARBA00022630"/>
    </source>
</evidence>
<evidence type="ECO:0000256" key="2">
    <source>
        <dbReference type="ARBA" id="ARBA00004572"/>
    </source>
</evidence>
<dbReference type="InterPro" id="IPR001709">
    <property type="entry name" value="Flavoprot_Pyr_Nucl_cyt_Rdtase"/>
</dbReference>
<dbReference type="InterPro" id="IPR008333">
    <property type="entry name" value="Cbr1-like_FAD-bd_dom"/>
</dbReference>
<evidence type="ECO:0000256" key="11">
    <source>
        <dbReference type="ARBA" id="ARBA00023128"/>
    </source>
</evidence>
<comment type="cofactor">
    <cofactor evidence="1 15 16">
        <name>FAD</name>
        <dbReference type="ChEBI" id="CHEBI:57692"/>
    </cofactor>
</comment>
<dbReference type="PROSITE" id="PS51384">
    <property type="entry name" value="FAD_FR"/>
    <property type="match status" value="1"/>
</dbReference>
<organism evidence="18 19">
    <name type="scientific">Echria macrotheca</name>
    <dbReference type="NCBI Taxonomy" id="438768"/>
    <lineage>
        <taxon>Eukaryota</taxon>
        <taxon>Fungi</taxon>
        <taxon>Dikarya</taxon>
        <taxon>Ascomycota</taxon>
        <taxon>Pezizomycotina</taxon>
        <taxon>Sordariomycetes</taxon>
        <taxon>Sordariomycetidae</taxon>
        <taxon>Sordariales</taxon>
        <taxon>Schizotheciaceae</taxon>
        <taxon>Echria</taxon>
    </lineage>
</organism>
<dbReference type="GO" id="GO:0005741">
    <property type="term" value="C:mitochondrial outer membrane"/>
    <property type="evidence" value="ECO:0007669"/>
    <property type="project" value="UniProtKB-SubCell"/>
</dbReference>
<sequence>MSTQVAVAAAVAGIGVYALYLRRSSASAQTGKPIFGSFGFHSLKLHSSELINHNTKKLRFELPDASQPSGLSLSSALLTVSFPNGRWLPVLRPYTPTNDLDEKGFVELMVKHYPGGKQSTHIHSLKPGDTLTFAPIPELKWSPNKYPHVAMIAGGAGITPMYQLARGILKNPDDQTRITLVWGVNTDEDIFLGDEFSELEKKFPGRFKVHYVVATPKAGSPHQKGFVTKQILEGAGLSGSSEKNQGTHVLVCGPPPMEAALKGTKKFLGGAQPGLLAELGYGKDRIFSF</sequence>
<evidence type="ECO:0000256" key="16">
    <source>
        <dbReference type="RuleBase" id="RU361226"/>
    </source>
</evidence>
<dbReference type="FunFam" id="2.40.30.10:FF:000032">
    <property type="entry name" value="NADH-cytochrome b5 reductase"/>
    <property type="match status" value="1"/>
</dbReference>
<dbReference type="SUPFAM" id="SSF63380">
    <property type="entry name" value="Riboflavin synthase domain-like"/>
    <property type="match status" value="1"/>
</dbReference>
<dbReference type="PANTHER" id="PTHR19370:SF101">
    <property type="entry name" value="NADH-CYTOCHROME B5 REDUCTASE"/>
    <property type="match status" value="1"/>
</dbReference>
<evidence type="ECO:0000256" key="3">
    <source>
        <dbReference type="ARBA" id="ARBA00006105"/>
    </source>
</evidence>
<evidence type="ECO:0000313" key="18">
    <source>
        <dbReference type="EMBL" id="KAK1759208.1"/>
    </source>
</evidence>
<keyword evidence="10 16" id="KW-0520">NAD</keyword>
<dbReference type="Pfam" id="PF00970">
    <property type="entry name" value="FAD_binding_6"/>
    <property type="match status" value="1"/>
</dbReference>
<proteinExistence type="inferred from homology"/>
<feature type="binding site" evidence="15">
    <location>
        <position position="159"/>
    </location>
    <ligand>
        <name>FAD</name>
        <dbReference type="ChEBI" id="CHEBI:57692"/>
    </ligand>
</feature>
<dbReference type="SUPFAM" id="SSF52343">
    <property type="entry name" value="Ferredoxin reductase-like, C-terminal NADP-linked domain"/>
    <property type="match status" value="1"/>
</dbReference>
<feature type="binding site" evidence="15">
    <location>
        <position position="117"/>
    </location>
    <ligand>
        <name>FAD</name>
        <dbReference type="ChEBI" id="CHEBI:57692"/>
    </ligand>
</feature>
<evidence type="ECO:0000256" key="14">
    <source>
        <dbReference type="ARBA" id="ARBA00047682"/>
    </source>
</evidence>
<dbReference type="InterPro" id="IPR001433">
    <property type="entry name" value="OxRdtase_FAD/NAD-bd"/>
</dbReference>
<accession>A0AAJ0FDC6</accession>
<dbReference type="PRINTS" id="PR00406">
    <property type="entry name" value="CYTB5RDTASE"/>
</dbReference>
<keyword evidence="5" id="KW-0812">Transmembrane</keyword>
<keyword evidence="11" id="KW-0496">Mitochondrion</keyword>
<evidence type="ECO:0000259" key="17">
    <source>
        <dbReference type="PROSITE" id="PS51384"/>
    </source>
</evidence>
<comment type="function">
    <text evidence="13">May mediate the reduction of outer membrane cytochrome b5.</text>
</comment>
<evidence type="ECO:0000256" key="10">
    <source>
        <dbReference type="ARBA" id="ARBA00023027"/>
    </source>
</evidence>
<dbReference type="InterPro" id="IPR039261">
    <property type="entry name" value="FNR_nucleotide-bd"/>
</dbReference>
<dbReference type="Pfam" id="PF00175">
    <property type="entry name" value="NAD_binding_1"/>
    <property type="match status" value="1"/>
</dbReference>
<evidence type="ECO:0000256" key="13">
    <source>
        <dbReference type="ARBA" id="ARBA00037464"/>
    </source>
</evidence>
<dbReference type="Gene3D" id="3.40.50.80">
    <property type="entry name" value="Nucleotide-binding domain of ferredoxin-NADP reductase (FNR) module"/>
    <property type="match status" value="1"/>
</dbReference>
<dbReference type="PANTHER" id="PTHR19370">
    <property type="entry name" value="NADH-CYTOCHROME B5 REDUCTASE"/>
    <property type="match status" value="1"/>
</dbReference>
<dbReference type="AlphaFoldDB" id="A0AAJ0FDC6"/>
<dbReference type="EMBL" id="MU839828">
    <property type="protein sequence ID" value="KAK1759208.1"/>
    <property type="molecule type" value="Genomic_DNA"/>
</dbReference>
<dbReference type="GO" id="GO:0090524">
    <property type="term" value="F:cytochrome-b5 reductase activity, acting on NADH"/>
    <property type="evidence" value="ECO:0007669"/>
    <property type="project" value="UniProtKB-EC"/>
</dbReference>
<evidence type="ECO:0000256" key="15">
    <source>
        <dbReference type="PIRSR" id="PIRSR601834-1"/>
    </source>
</evidence>
<keyword evidence="12" id="KW-0472">Membrane</keyword>
<dbReference type="PRINTS" id="PR00371">
    <property type="entry name" value="FPNCR"/>
</dbReference>
<keyword evidence="9 16" id="KW-0560">Oxidoreductase</keyword>
<comment type="catalytic activity">
    <reaction evidence="14 16">
        <text>2 Fe(III)-[cytochrome b5] + NADH = 2 Fe(II)-[cytochrome b5] + NAD(+) + H(+)</text>
        <dbReference type="Rhea" id="RHEA:46680"/>
        <dbReference type="Rhea" id="RHEA-COMP:10438"/>
        <dbReference type="Rhea" id="RHEA-COMP:10439"/>
        <dbReference type="ChEBI" id="CHEBI:15378"/>
        <dbReference type="ChEBI" id="CHEBI:29033"/>
        <dbReference type="ChEBI" id="CHEBI:29034"/>
        <dbReference type="ChEBI" id="CHEBI:57540"/>
        <dbReference type="ChEBI" id="CHEBI:57945"/>
        <dbReference type="EC" id="1.6.2.2"/>
    </reaction>
</comment>
<feature type="binding site" evidence="15">
    <location>
        <position position="119"/>
    </location>
    <ligand>
        <name>FAD</name>
        <dbReference type="ChEBI" id="CHEBI:57692"/>
    </ligand>
</feature>
<feature type="domain" description="FAD-binding FR-type" evidence="17">
    <location>
        <begin position="38"/>
        <end position="144"/>
    </location>
</feature>
<evidence type="ECO:0000313" key="19">
    <source>
        <dbReference type="Proteomes" id="UP001239445"/>
    </source>
</evidence>
<dbReference type="InterPro" id="IPR017927">
    <property type="entry name" value="FAD-bd_FR_type"/>
</dbReference>
<keyword evidence="19" id="KW-1185">Reference proteome</keyword>
<protein>
    <recommendedName>
        <fullName evidence="16">NADH-cytochrome b5 reductase</fullName>
        <ecNumber evidence="16">1.6.2.2</ecNumber>
    </recommendedName>
</protein>
<keyword evidence="6" id="KW-1000">Mitochondrion outer membrane</keyword>
<dbReference type="FunFam" id="3.40.50.80:FF:000009">
    <property type="entry name" value="NADH-cytochrome b5 reductase"/>
    <property type="match status" value="1"/>
</dbReference>
<evidence type="ECO:0000256" key="6">
    <source>
        <dbReference type="ARBA" id="ARBA00022787"/>
    </source>
</evidence>
<feature type="binding site" evidence="15">
    <location>
        <position position="94"/>
    </location>
    <ligand>
        <name>FAD</name>
        <dbReference type="ChEBI" id="CHEBI:57692"/>
    </ligand>
</feature>
<dbReference type="Gene3D" id="2.40.30.10">
    <property type="entry name" value="Translation factors"/>
    <property type="match status" value="1"/>
</dbReference>
<dbReference type="CDD" id="cd06183">
    <property type="entry name" value="cyt_b5_reduct_like"/>
    <property type="match status" value="1"/>
</dbReference>
<evidence type="ECO:0000256" key="7">
    <source>
        <dbReference type="ARBA" id="ARBA00022827"/>
    </source>
</evidence>
<evidence type="ECO:0000256" key="5">
    <source>
        <dbReference type="ARBA" id="ARBA00022692"/>
    </source>
</evidence>
<feature type="binding site" evidence="15">
    <location>
        <position position="93"/>
    </location>
    <ligand>
        <name>FAD</name>
        <dbReference type="ChEBI" id="CHEBI:57692"/>
    </ligand>
</feature>
<gene>
    <name evidence="18" type="ORF">QBC47DRAFT_436867</name>
</gene>
<dbReference type="GO" id="GO:0006696">
    <property type="term" value="P:ergosterol biosynthetic process"/>
    <property type="evidence" value="ECO:0007669"/>
    <property type="project" value="TreeGrafter"/>
</dbReference>
<feature type="binding site" evidence="15">
    <location>
        <position position="111"/>
    </location>
    <ligand>
        <name>FAD</name>
        <dbReference type="ChEBI" id="CHEBI:57692"/>
    </ligand>
</feature>
<comment type="subcellular location">
    <subcellularLocation>
        <location evidence="2">Mitochondrion outer membrane</location>
        <topology evidence="2">Single-pass membrane protein</topology>
    </subcellularLocation>
</comment>
<evidence type="ECO:0000256" key="9">
    <source>
        <dbReference type="ARBA" id="ARBA00023002"/>
    </source>
</evidence>
<feature type="binding site" evidence="15">
    <location>
        <position position="92"/>
    </location>
    <ligand>
        <name>FAD</name>
        <dbReference type="ChEBI" id="CHEBI:57692"/>
    </ligand>
</feature>
<dbReference type="InterPro" id="IPR001834">
    <property type="entry name" value="CBR-like"/>
</dbReference>